<feature type="region of interest" description="Disordered" evidence="2">
    <location>
        <begin position="761"/>
        <end position="789"/>
    </location>
</feature>
<protein>
    <submittedName>
        <fullName evidence="4">Rab GTPase-activating protein 1-like</fullName>
    </submittedName>
</protein>
<dbReference type="InterPro" id="IPR022164">
    <property type="entry name" value="Kinesin-like"/>
</dbReference>
<feature type="compositionally biased region" description="Basic and acidic residues" evidence="2">
    <location>
        <begin position="780"/>
        <end position="789"/>
    </location>
</feature>
<keyword evidence="5" id="KW-1185">Reference proteome</keyword>
<dbReference type="GO" id="GO:0031267">
    <property type="term" value="F:small GTPase binding"/>
    <property type="evidence" value="ECO:0007669"/>
    <property type="project" value="TreeGrafter"/>
</dbReference>
<feature type="coiled-coil region" evidence="1">
    <location>
        <begin position="531"/>
        <end position="650"/>
    </location>
</feature>
<dbReference type="PANTHER" id="PTHR47219">
    <property type="entry name" value="RAB GTPASE-ACTIVATING PROTEIN 1-LIKE"/>
    <property type="match status" value="1"/>
</dbReference>
<evidence type="ECO:0000313" key="5">
    <source>
        <dbReference type="Proteomes" id="UP000747542"/>
    </source>
</evidence>
<dbReference type="Proteomes" id="UP000747542">
    <property type="component" value="Unassembled WGS sequence"/>
</dbReference>
<proteinExistence type="predicted"/>
<dbReference type="Pfam" id="PF00566">
    <property type="entry name" value="RabGAP-TBC"/>
    <property type="match status" value="1"/>
</dbReference>
<dbReference type="GO" id="GO:0005096">
    <property type="term" value="F:GTPase activator activity"/>
    <property type="evidence" value="ECO:0007669"/>
    <property type="project" value="TreeGrafter"/>
</dbReference>
<dbReference type="SUPFAM" id="SSF47923">
    <property type="entry name" value="Ypt/Rab-GAP domain of gyp1p"/>
    <property type="match status" value="2"/>
</dbReference>
<evidence type="ECO:0000256" key="1">
    <source>
        <dbReference type="SAM" id="Coils"/>
    </source>
</evidence>
<gene>
    <name evidence="4" type="primary">Rabgap1-L</name>
    <name evidence="4" type="ORF">Hamer_G004981</name>
</gene>
<dbReference type="SMART" id="SM00164">
    <property type="entry name" value="TBC"/>
    <property type="match status" value="1"/>
</dbReference>
<comment type="caution">
    <text evidence="4">The sequence shown here is derived from an EMBL/GenBank/DDBJ whole genome shotgun (WGS) entry which is preliminary data.</text>
</comment>
<dbReference type="PANTHER" id="PTHR47219:SF9">
    <property type="entry name" value="GTPASE ACTIVATING PROTEIN AND CENTROSOME-ASSOCIATED, ISOFORM B"/>
    <property type="match status" value="1"/>
</dbReference>
<feature type="compositionally biased region" description="Polar residues" evidence="2">
    <location>
        <begin position="762"/>
        <end position="778"/>
    </location>
</feature>
<evidence type="ECO:0000313" key="4">
    <source>
        <dbReference type="EMBL" id="KAG7164596.1"/>
    </source>
</evidence>
<dbReference type="InterPro" id="IPR050302">
    <property type="entry name" value="Rab_GAP_TBC_domain"/>
</dbReference>
<dbReference type="PROSITE" id="PS50086">
    <property type="entry name" value="TBC_RABGAP"/>
    <property type="match status" value="1"/>
</dbReference>
<feature type="domain" description="Rab-GAP TBC" evidence="3">
    <location>
        <begin position="195"/>
        <end position="364"/>
    </location>
</feature>
<organism evidence="4 5">
    <name type="scientific">Homarus americanus</name>
    <name type="common">American lobster</name>
    <dbReference type="NCBI Taxonomy" id="6706"/>
    <lineage>
        <taxon>Eukaryota</taxon>
        <taxon>Metazoa</taxon>
        <taxon>Ecdysozoa</taxon>
        <taxon>Arthropoda</taxon>
        <taxon>Crustacea</taxon>
        <taxon>Multicrustacea</taxon>
        <taxon>Malacostraca</taxon>
        <taxon>Eumalacostraca</taxon>
        <taxon>Eucarida</taxon>
        <taxon>Decapoda</taxon>
        <taxon>Pleocyemata</taxon>
        <taxon>Astacidea</taxon>
        <taxon>Nephropoidea</taxon>
        <taxon>Nephropidae</taxon>
        <taxon>Homarus</taxon>
    </lineage>
</organism>
<feature type="coiled-coil region" evidence="1">
    <location>
        <begin position="690"/>
        <end position="717"/>
    </location>
</feature>
<dbReference type="AlphaFoldDB" id="A0A8J5JUS0"/>
<sequence length="789" mass="89552">MGSNVNDKKSYVISGHWDPSDPVFAVLNQETPRDRRVFMTVAIDLVIRGIQEPVRFVIETKVRVYPQNERFWYFSKKPLVHLFSLKLKQVEHSPQGDQQYVVTSVDNLGEVERWRPSTMSLSLNLSSLTTSTLSSLSTGRSPSIASIETPGCDEDTEVSKDCPQGELDMWRQVLPKLQAAPQQLPKGVSGLVKRGIPEALRGEVWQLLAGCSDDVDMMETYRVLITKDCASEQVILRDINRTFPAHDYFKEAGGIGQDALYKISKAYAVYDEEMPEEQTFCVLVKIMFEYGLRDLFKDGFEILHMRFYQLAKLMEEQLPELWLHFQDQGVEIHMFASQWFLTLYTAKFPLFMVFHYLDLFLLTGIDSVFQVALALLQGLGVANQGCYTGQLFDNVELEFFDSSGIKGVTKVVCRPVNGGLMVTFSEWAEARQVADVPIVLEIHEENNLVMGVISHAKIQHLEQMSKKELLSSDFEGILKYFRVSLPKKYRNEDVARQLFKIATSLKVKKLKKYEKEYLALKEQEAMQEDPVIRLERENRRLLDDNMRLERENDDLAHELVTSKINMRHSMDKLEDKCDSLNKEVKSLNSMLCDAEDEKKRLLLEANQVKELLKREVEKGDVEAHRNGAIIADYKKICSQLSERLDKEQAANTQTINMYKAKVSSCEKCSGILSPVTGPPGELGIDESPVATKLNQQVRELELELAQTKLALVESECKNQDLTHQLNTAMTELQATKSTWFQKTLTSISSLKERTASTGGIVVTSTHSSGGVGNSGLQRQHSRDSNPEKM</sequence>
<dbReference type="Pfam" id="PF12473">
    <property type="entry name" value="DUF3694"/>
    <property type="match status" value="1"/>
</dbReference>
<accession>A0A8J5JUS0</accession>
<dbReference type="Gene3D" id="1.10.8.270">
    <property type="entry name" value="putative rabgap domain of human tbc1 domain family member 14 like domains"/>
    <property type="match status" value="1"/>
</dbReference>
<evidence type="ECO:0000259" key="3">
    <source>
        <dbReference type="PROSITE" id="PS50086"/>
    </source>
</evidence>
<dbReference type="Gene3D" id="1.10.10.750">
    <property type="entry name" value="Ypt/Rab-GAP domain of gyp1p, domain 1"/>
    <property type="match status" value="1"/>
</dbReference>
<name>A0A8J5JUS0_HOMAM</name>
<dbReference type="InterPro" id="IPR000195">
    <property type="entry name" value="Rab-GAP-TBC_dom"/>
</dbReference>
<dbReference type="Gene3D" id="1.10.472.80">
    <property type="entry name" value="Ypt/Rab-GAP domain of gyp1p, domain 3"/>
    <property type="match status" value="1"/>
</dbReference>
<evidence type="ECO:0000256" key="2">
    <source>
        <dbReference type="SAM" id="MobiDB-lite"/>
    </source>
</evidence>
<reference evidence="4" key="1">
    <citation type="journal article" date="2021" name="Sci. Adv.">
        <title>The American lobster genome reveals insights on longevity, neural, and immune adaptations.</title>
        <authorList>
            <person name="Polinski J.M."/>
            <person name="Zimin A.V."/>
            <person name="Clark K.F."/>
            <person name="Kohn A.B."/>
            <person name="Sadowski N."/>
            <person name="Timp W."/>
            <person name="Ptitsyn A."/>
            <person name="Khanna P."/>
            <person name="Romanova D.Y."/>
            <person name="Williams P."/>
            <person name="Greenwood S.J."/>
            <person name="Moroz L.L."/>
            <person name="Walt D.R."/>
            <person name="Bodnar A.G."/>
        </authorList>
    </citation>
    <scope>NUCLEOTIDE SEQUENCE</scope>
    <source>
        <strain evidence="4">GMGI-L3</strain>
    </source>
</reference>
<keyword evidence="1" id="KW-0175">Coiled coil</keyword>
<dbReference type="InterPro" id="IPR035969">
    <property type="entry name" value="Rab-GAP_TBC_sf"/>
</dbReference>
<dbReference type="EMBL" id="JAHLQT010024959">
    <property type="protein sequence ID" value="KAG7164596.1"/>
    <property type="molecule type" value="Genomic_DNA"/>
</dbReference>